<dbReference type="AlphaFoldDB" id="A0A6H1Z931"/>
<gene>
    <name evidence="1" type="ORF">TM448A00065_0110</name>
</gene>
<evidence type="ECO:0000313" key="1">
    <source>
        <dbReference type="EMBL" id="QJA44064.1"/>
    </source>
</evidence>
<dbReference type="EMBL" id="MT143972">
    <property type="protein sequence ID" value="QJA44064.1"/>
    <property type="molecule type" value="Genomic_DNA"/>
</dbReference>
<reference evidence="1" key="1">
    <citation type="submission" date="2020-03" db="EMBL/GenBank/DDBJ databases">
        <title>The deep terrestrial virosphere.</title>
        <authorList>
            <person name="Holmfeldt K."/>
            <person name="Nilsson E."/>
            <person name="Simone D."/>
            <person name="Lopez-Fernandez M."/>
            <person name="Wu X."/>
            <person name="de Brujin I."/>
            <person name="Lundin D."/>
            <person name="Andersson A."/>
            <person name="Bertilsson S."/>
            <person name="Dopson M."/>
        </authorList>
    </citation>
    <scope>NUCLEOTIDE SEQUENCE</scope>
    <source>
        <strain evidence="1">TM448A00065</strain>
    </source>
</reference>
<accession>A0A6H1Z931</accession>
<name>A0A6H1Z931_9ZZZZ</name>
<sequence>MSQFSQVLWAAFEQVLSTDLQRIGTLGSRELTELFRDIFKSRGNVAQHGIVGQYPAIAGVVATWTATVSGPIAGFMSDLTAATGDVSDYKVLRVASASTTITFDIPDAAGRIDLVVLNHNTVDSNVMVRNILTDPVARTVIPQNVAKDRDPVSTLSIVKGTAAASPQAPALAAGQMPLFAVYVPAAAVDAQDFSYSAASNVLTSSRSRGQEGMDSGGQIDTIRPVGAPFELGGASPSAAIAGTSGWPAAWIDGDLVRSFVAAASVPENDALASPFATLPALNGGAPIVGTAAVFGKAAYLYAYGGRLVPAAGDLRFVVSLTKPLPDGRPSSALRVAPYGAGGGTVDIQEGATFVAPVHYGNCDGAGGVPDLGGAGYVQQSWSGDSVHFPQPIAYWRGNPAGGGIQNLNTPALAGALLGVSTTLSLTLSDWLPEFSAGPTMATSLLVGCVIVGELAAGQRPSIGPATFVGPPNVSGTVTIMGGPRKQWRAALFIDVVTAATQAKYIANYERWVDVNNLSTLVAETYATNVITQPHGGGAAVWTVLSFEIGILGYKMNRMPRGRN</sequence>
<organism evidence="1">
    <name type="scientific">viral metagenome</name>
    <dbReference type="NCBI Taxonomy" id="1070528"/>
    <lineage>
        <taxon>unclassified sequences</taxon>
        <taxon>metagenomes</taxon>
        <taxon>organismal metagenomes</taxon>
    </lineage>
</organism>
<protein>
    <submittedName>
        <fullName evidence="1">Uncharacterized protein</fullName>
    </submittedName>
</protein>
<proteinExistence type="predicted"/>